<dbReference type="Pfam" id="PF07963">
    <property type="entry name" value="N_methyl"/>
    <property type="match status" value="1"/>
</dbReference>
<dbReference type="Proteomes" id="UP000324646">
    <property type="component" value="Chromosome"/>
</dbReference>
<dbReference type="RefSeq" id="WP_148809281.1">
    <property type="nucleotide sequence ID" value="NZ_CP042243.1"/>
</dbReference>
<proteinExistence type="predicted"/>
<feature type="transmembrane region" description="Helical" evidence="1">
    <location>
        <begin position="28"/>
        <end position="49"/>
    </location>
</feature>
<dbReference type="Gene3D" id="3.30.700.10">
    <property type="entry name" value="Glycoprotein, Type 4 Pilin"/>
    <property type="match status" value="1"/>
</dbReference>
<evidence type="ECO:0000256" key="1">
    <source>
        <dbReference type="SAM" id="Phobius"/>
    </source>
</evidence>
<name>A0A5C0SEC5_CRATE</name>
<dbReference type="InterPro" id="IPR045584">
    <property type="entry name" value="Pilin-like"/>
</dbReference>
<evidence type="ECO:0000313" key="2">
    <source>
        <dbReference type="EMBL" id="QEK12126.1"/>
    </source>
</evidence>
<accession>A0A5C0SEC5</accession>
<dbReference type="NCBIfam" id="TIGR02532">
    <property type="entry name" value="IV_pilin_GFxxxE"/>
    <property type="match status" value="1"/>
</dbReference>
<evidence type="ECO:0000313" key="3">
    <source>
        <dbReference type="Proteomes" id="UP000324646"/>
    </source>
</evidence>
<dbReference type="InterPro" id="IPR012902">
    <property type="entry name" value="N_methyl_site"/>
</dbReference>
<keyword evidence="3" id="KW-1185">Reference proteome</keyword>
<keyword evidence="1" id="KW-0812">Transmembrane</keyword>
<sequence length="336" mass="38470">MCIVKLFGYKKDTDSSKKNSKKIYGKRGFTLIEIVLIIAIIGILSAIAVPKFEEFIEVAKVRADESNIKILNNATKYYAAYENKNLTDISAEELGVNGEKLVPSFLANSPNPQSKGIKYLWIQEMGIWTLNMSDSGQSNEKYKGLLENLQNAIYKRGHWTIKDDVLKNKYWFEERMFIPNDNSQYEIIARVKLSRDAILLGNGYGIIFESKVKNSGNKIEDTGYIFQFDPGYNHKLILRERKNGSENDPFFIMDPSEKMIKNSSTWWTDEHDIKIIVKKVLNESNKKEVTIFVDDISIGEPIFIDALDEGEQGYVGFRTWGPSTTEFIKPQIKAIE</sequence>
<dbReference type="SUPFAM" id="SSF54523">
    <property type="entry name" value="Pili subunits"/>
    <property type="match status" value="1"/>
</dbReference>
<dbReference type="AlphaFoldDB" id="A0A5C0SEC5"/>
<gene>
    <name evidence="2" type="ORF">FQB35_06915</name>
</gene>
<dbReference type="EMBL" id="CP042243">
    <property type="protein sequence ID" value="QEK12126.1"/>
    <property type="molecule type" value="Genomic_DNA"/>
</dbReference>
<keyword evidence="1" id="KW-1133">Transmembrane helix</keyword>
<keyword evidence="1" id="KW-0472">Membrane</keyword>
<dbReference type="OrthoDB" id="156070at2"/>
<dbReference type="PROSITE" id="PS00409">
    <property type="entry name" value="PROKAR_NTER_METHYL"/>
    <property type="match status" value="1"/>
</dbReference>
<organism evidence="2 3">
    <name type="scientific">Crassaminicella thermophila</name>
    <dbReference type="NCBI Taxonomy" id="2599308"/>
    <lineage>
        <taxon>Bacteria</taxon>
        <taxon>Bacillati</taxon>
        <taxon>Bacillota</taxon>
        <taxon>Clostridia</taxon>
        <taxon>Eubacteriales</taxon>
        <taxon>Clostridiaceae</taxon>
        <taxon>Crassaminicella</taxon>
    </lineage>
</organism>
<protein>
    <submittedName>
        <fullName evidence="2">Prepilin-type N-terminal cleavage/methylation domain-containing protein</fullName>
    </submittedName>
</protein>
<reference evidence="2 3" key="1">
    <citation type="submission" date="2019-07" db="EMBL/GenBank/DDBJ databases">
        <title>Complete genome of Crassaminicella thermophila SY095.</title>
        <authorList>
            <person name="Li X."/>
        </authorList>
    </citation>
    <scope>NUCLEOTIDE SEQUENCE [LARGE SCALE GENOMIC DNA]</scope>
    <source>
        <strain evidence="2 3">SY095</strain>
    </source>
</reference>
<dbReference type="KEGG" id="crs:FQB35_06915"/>